<feature type="domain" description="BPL/LPL catalytic" evidence="6">
    <location>
        <begin position="70"/>
        <end position="262"/>
    </location>
</feature>
<keyword evidence="3 5" id="KW-0067">ATP-binding</keyword>
<dbReference type="NCBIfam" id="TIGR00121">
    <property type="entry name" value="birA_ligase"/>
    <property type="match status" value="1"/>
</dbReference>
<evidence type="ECO:0000256" key="2">
    <source>
        <dbReference type="ARBA" id="ARBA00022741"/>
    </source>
</evidence>
<organism evidence="7 8">
    <name type="scientific">Psychrobacillus faecigallinarum</name>
    <dbReference type="NCBI Taxonomy" id="2762235"/>
    <lineage>
        <taxon>Bacteria</taxon>
        <taxon>Bacillati</taxon>
        <taxon>Bacillota</taxon>
        <taxon>Bacilli</taxon>
        <taxon>Bacillales</taxon>
        <taxon>Bacillaceae</taxon>
        <taxon>Psychrobacillus</taxon>
    </lineage>
</organism>
<comment type="catalytic activity">
    <reaction evidence="5">
        <text>biotin + L-lysyl-[protein] + ATP = N(6)-biotinyl-L-lysyl-[protein] + AMP + diphosphate + H(+)</text>
        <dbReference type="Rhea" id="RHEA:11756"/>
        <dbReference type="Rhea" id="RHEA-COMP:9752"/>
        <dbReference type="Rhea" id="RHEA-COMP:10505"/>
        <dbReference type="ChEBI" id="CHEBI:15378"/>
        <dbReference type="ChEBI" id="CHEBI:29969"/>
        <dbReference type="ChEBI" id="CHEBI:30616"/>
        <dbReference type="ChEBI" id="CHEBI:33019"/>
        <dbReference type="ChEBI" id="CHEBI:57586"/>
        <dbReference type="ChEBI" id="CHEBI:83144"/>
        <dbReference type="ChEBI" id="CHEBI:456215"/>
        <dbReference type="EC" id="6.3.4.15"/>
    </reaction>
</comment>
<comment type="caution">
    <text evidence="5">Lacks conserved residue(s) required for the propagation of feature annotation.</text>
</comment>
<evidence type="ECO:0000256" key="1">
    <source>
        <dbReference type="ARBA" id="ARBA00022598"/>
    </source>
</evidence>
<dbReference type="HAMAP" id="MF_00978">
    <property type="entry name" value="Bifunct_BirA"/>
    <property type="match status" value="1"/>
</dbReference>
<dbReference type="InterPro" id="IPR036390">
    <property type="entry name" value="WH_DNA-bd_sf"/>
</dbReference>
<dbReference type="PANTHER" id="PTHR12835">
    <property type="entry name" value="BIOTIN PROTEIN LIGASE"/>
    <property type="match status" value="1"/>
</dbReference>
<name>A0ABR8RBN4_9BACI</name>
<keyword evidence="2 5" id="KW-0547">Nucleotide-binding</keyword>
<proteinExistence type="inferred from homology"/>
<dbReference type="Gene3D" id="3.30.930.10">
    <property type="entry name" value="Bira Bifunctional Protein, Domain 2"/>
    <property type="match status" value="1"/>
</dbReference>
<keyword evidence="4 5" id="KW-0092">Biotin</keyword>
<dbReference type="PROSITE" id="PS51733">
    <property type="entry name" value="BPL_LPL_CATALYTIC"/>
    <property type="match status" value="1"/>
</dbReference>
<feature type="binding site" evidence="5">
    <location>
        <position position="118"/>
    </location>
    <ligand>
        <name>biotin</name>
        <dbReference type="ChEBI" id="CHEBI:57586"/>
    </ligand>
</feature>
<dbReference type="EMBL" id="JACSQO010000007">
    <property type="protein sequence ID" value="MBD7945211.1"/>
    <property type="molecule type" value="Genomic_DNA"/>
</dbReference>
<dbReference type="InterPro" id="IPR008988">
    <property type="entry name" value="Transcriptional_repressor_C"/>
</dbReference>
<evidence type="ECO:0000259" key="6">
    <source>
        <dbReference type="PROSITE" id="PS51733"/>
    </source>
</evidence>
<comment type="caution">
    <text evidence="7">The sequence shown here is derived from an EMBL/GenBank/DDBJ whole genome shotgun (WGS) entry which is preliminary data.</text>
</comment>
<dbReference type="Gene3D" id="1.10.10.10">
    <property type="entry name" value="Winged helix-like DNA-binding domain superfamily/Winged helix DNA-binding domain"/>
    <property type="match status" value="1"/>
</dbReference>
<feature type="binding site" evidence="5">
    <location>
        <begin position="122"/>
        <end position="124"/>
    </location>
    <ligand>
        <name>biotin</name>
        <dbReference type="ChEBI" id="CHEBI:57586"/>
    </ligand>
</feature>
<reference evidence="7 8" key="1">
    <citation type="submission" date="2020-08" db="EMBL/GenBank/DDBJ databases">
        <title>A Genomic Blueprint of the Chicken Gut Microbiome.</title>
        <authorList>
            <person name="Gilroy R."/>
            <person name="Ravi A."/>
            <person name="Getino M."/>
            <person name="Pursley I."/>
            <person name="Horton D.L."/>
            <person name="Alikhan N.-F."/>
            <person name="Baker D."/>
            <person name="Gharbi K."/>
            <person name="Hall N."/>
            <person name="Watson M."/>
            <person name="Adriaenssens E.M."/>
            <person name="Foster-Nyarko E."/>
            <person name="Jarju S."/>
            <person name="Secka A."/>
            <person name="Antonio M."/>
            <person name="Oren A."/>
            <person name="Chaudhuri R."/>
            <person name="La Ragione R.M."/>
            <person name="Hildebrand F."/>
            <person name="Pallen M.J."/>
        </authorList>
    </citation>
    <scope>NUCLEOTIDE SEQUENCE [LARGE SCALE GENOMIC DNA]</scope>
    <source>
        <strain evidence="7 8">Sa2BUA9</strain>
    </source>
</reference>
<dbReference type="InterPro" id="IPR004408">
    <property type="entry name" value="Biotin_CoA_COase_ligase"/>
</dbReference>
<keyword evidence="1 5" id="KW-0436">Ligase</keyword>
<dbReference type="PANTHER" id="PTHR12835:SF5">
    <property type="entry name" value="BIOTIN--PROTEIN LIGASE"/>
    <property type="match status" value="1"/>
</dbReference>
<dbReference type="InterPro" id="IPR045864">
    <property type="entry name" value="aa-tRNA-synth_II/BPL/LPL"/>
</dbReference>
<dbReference type="GO" id="GO:0004077">
    <property type="term" value="F:biotin--[biotin carboxyl-carrier protein] ligase activity"/>
    <property type="evidence" value="ECO:0007669"/>
    <property type="project" value="UniProtKB-EC"/>
</dbReference>
<feature type="DNA-binding region" description="H-T-H motif" evidence="5">
    <location>
        <begin position="23"/>
        <end position="42"/>
    </location>
</feature>
<gene>
    <name evidence="5" type="primary">birA</name>
    <name evidence="7" type="ORF">H9650_13875</name>
</gene>
<keyword evidence="8" id="KW-1185">Reference proteome</keyword>
<dbReference type="SUPFAM" id="SSF46785">
    <property type="entry name" value="Winged helix' DNA-binding domain"/>
    <property type="match status" value="1"/>
</dbReference>
<dbReference type="InterPro" id="IPR003142">
    <property type="entry name" value="BPL_C"/>
</dbReference>
<dbReference type="Gene3D" id="2.30.30.100">
    <property type="match status" value="1"/>
</dbReference>
<keyword evidence="5" id="KW-0804">Transcription</keyword>
<dbReference type="Pfam" id="PF02237">
    <property type="entry name" value="BPL_C"/>
    <property type="match status" value="1"/>
</dbReference>
<dbReference type="InterPro" id="IPR030855">
    <property type="entry name" value="Bifunct_BirA"/>
</dbReference>
<dbReference type="CDD" id="cd16442">
    <property type="entry name" value="BPL"/>
    <property type="match status" value="1"/>
</dbReference>
<dbReference type="SUPFAM" id="SSF55681">
    <property type="entry name" value="Class II aaRS and biotin synthetases"/>
    <property type="match status" value="1"/>
</dbReference>
<evidence type="ECO:0000313" key="7">
    <source>
        <dbReference type="EMBL" id="MBD7945211.1"/>
    </source>
</evidence>
<sequence>MNMSIKEKIISRLKEASGEPISGQILADELEISRTMVWKYLKGLEEEGYEIVAIKKKGYILNRLPDTVAAERISLHLQTEHLGREIIYHPVCESTQTIAANKARDGALHGTVVIAEEQTAGRGRMDRSWESSSGEGIWMSVILRPKITPQFAAQFTLVAAVSIARAIEEVTNCVPNIKWPNDLLINGKKVTGILTELQADMDRVQAIIVGIGINVNQTADSFKGVLEPIATSLKMESGTAVDRSLLVSKVLFHLERYSDMYIKLGFEPIKLIWESYNCTLNNRIRATTLRETVEGQAIGMTNDGALQLRLDNGEIKNIYSADIDLLKT</sequence>
<dbReference type="Proteomes" id="UP000640786">
    <property type="component" value="Unassembled WGS sequence"/>
</dbReference>
<evidence type="ECO:0000256" key="3">
    <source>
        <dbReference type="ARBA" id="ARBA00022840"/>
    </source>
</evidence>
<protein>
    <recommendedName>
        <fullName evidence="5">Bifunctional ligase/repressor BirA</fullName>
    </recommendedName>
    <alternativeName>
        <fullName evidence="5">Biotin--[acetyl-CoA-carboxylase] ligase</fullName>
        <ecNumber evidence="5">6.3.4.15</ecNumber>
    </alternativeName>
    <alternativeName>
        <fullName evidence="5">Biotin--protein ligase</fullName>
    </alternativeName>
    <alternativeName>
        <fullName evidence="5">Biotin-[acetyl-CoA carboxylase] synthetase</fullName>
    </alternativeName>
</protein>
<accession>A0ABR8RBN4</accession>
<keyword evidence="5" id="KW-0805">Transcription regulation</keyword>
<comment type="similarity">
    <text evidence="5">Belongs to the biotin--protein ligase family.</text>
</comment>
<dbReference type="Pfam" id="PF03099">
    <property type="entry name" value="BPL_LplA_LipB"/>
    <property type="match status" value="1"/>
</dbReference>
<evidence type="ECO:0000313" key="8">
    <source>
        <dbReference type="Proteomes" id="UP000640786"/>
    </source>
</evidence>
<dbReference type="InterPro" id="IPR036388">
    <property type="entry name" value="WH-like_DNA-bd_sf"/>
</dbReference>
<dbReference type="Pfam" id="PF08279">
    <property type="entry name" value="HTH_11"/>
    <property type="match status" value="1"/>
</dbReference>
<comment type="function">
    <text evidence="5">Acts both as a biotin--[acetyl-CoA-carboxylase] ligase and a repressor.</text>
</comment>
<keyword evidence="5" id="KW-0238">DNA-binding</keyword>
<dbReference type="SUPFAM" id="SSF50037">
    <property type="entry name" value="C-terminal domain of transcriptional repressors"/>
    <property type="match status" value="1"/>
</dbReference>
<evidence type="ECO:0000256" key="5">
    <source>
        <dbReference type="HAMAP-Rule" id="MF_00978"/>
    </source>
</evidence>
<dbReference type="EC" id="6.3.4.15" evidence="5"/>
<dbReference type="InterPro" id="IPR004143">
    <property type="entry name" value="BPL_LPL_catalytic"/>
</dbReference>
<feature type="binding site" evidence="5">
    <location>
        <position position="189"/>
    </location>
    <ligand>
        <name>biotin</name>
        <dbReference type="ChEBI" id="CHEBI:57586"/>
    </ligand>
</feature>
<keyword evidence="5" id="KW-0678">Repressor</keyword>
<dbReference type="InterPro" id="IPR013196">
    <property type="entry name" value="HTH_11"/>
</dbReference>
<evidence type="ECO:0000256" key="4">
    <source>
        <dbReference type="ARBA" id="ARBA00023267"/>
    </source>
</evidence>